<reference evidence="11" key="2">
    <citation type="submission" date="2012-03" db="EMBL/GenBank/DDBJ databases">
        <title>The complete genome sequence of the pioneer microbe on fresh volcanic deposit, Leptospirillum ferrooxidans strain C2-3.</title>
        <authorList>
            <person name="Fujimura R."/>
            <person name="Sato Y."/>
            <person name="Nishizawa T."/>
            <person name="Nanba K."/>
            <person name="Oshima K."/>
            <person name="Hattori M."/>
            <person name="Kamijo T."/>
            <person name="Ohta H."/>
        </authorList>
    </citation>
    <scope>NUCLEOTIDE SEQUENCE [LARGE SCALE GENOMIC DNA]</scope>
    <source>
        <strain evidence="11">C2-3</strain>
    </source>
</reference>
<dbReference type="Proteomes" id="UP000007382">
    <property type="component" value="Chromosome"/>
</dbReference>
<keyword evidence="3 7" id="KW-0812">Transmembrane</keyword>
<evidence type="ECO:0000256" key="7">
    <source>
        <dbReference type="SAM" id="Phobius"/>
    </source>
</evidence>
<name>I0IR49_LEPFC</name>
<dbReference type="RefSeq" id="WP_014450231.1">
    <property type="nucleotide sequence ID" value="NC_017094.1"/>
</dbReference>
<feature type="transmembrane region" description="Helical" evidence="7">
    <location>
        <begin position="20"/>
        <end position="42"/>
    </location>
</feature>
<dbReference type="AlphaFoldDB" id="I0IR49"/>
<dbReference type="PANTHER" id="PTHR30572">
    <property type="entry name" value="MEMBRANE COMPONENT OF TRANSPORTER-RELATED"/>
    <property type="match status" value="1"/>
</dbReference>
<dbReference type="InterPro" id="IPR050250">
    <property type="entry name" value="Macrolide_Exporter_MacB"/>
</dbReference>
<protein>
    <submittedName>
        <fullName evidence="10">ABC transporter, permease protein</fullName>
    </submittedName>
</protein>
<keyword evidence="4 7" id="KW-1133">Transmembrane helix</keyword>
<feature type="domain" description="ABC3 transporter permease C-terminal" evidence="8">
    <location>
        <begin position="282"/>
        <end position="395"/>
    </location>
</feature>
<feature type="transmembrane region" description="Helical" evidence="7">
    <location>
        <begin position="332"/>
        <end position="353"/>
    </location>
</feature>
<reference evidence="10 11" key="1">
    <citation type="journal article" date="2012" name="J. Bacteriol.">
        <title>Complete Genome Sequence of Leptospirillum ferrooxidans Strain C2-3, Isolated from a Fresh Volcanic Ash Deposit on the Island of Miyake, Japan.</title>
        <authorList>
            <person name="Fujimura R."/>
            <person name="Sato Y."/>
            <person name="Nishizawa T."/>
            <person name="Oshima K."/>
            <person name="Kim S.-W."/>
            <person name="Hattori M."/>
            <person name="Kamijo T."/>
            <person name="Ohta H."/>
        </authorList>
    </citation>
    <scope>NUCLEOTIDE SEQUENCE [LARGE SCALE GENOMIC DNA]</scope>
    <source>
        <strain evidence="10 11">C2-3</strain>
    </source>
</reference>
<dbReference type="GO" id="GO:0022857">
    <property type="term" value="F:transmembrane transporter activity"/>
    <property type="evidence" value="ECO:0007669"/>
    <property type="project" value="TreeGrafter"/>
</dbReference>
<dbReference type="Pfam" id="PF12704">
    <property type="entry name" value="MacB_PCD"/>
    <property type="match status" value="1"/>
</dbReference>
<gene>
    <name evidence="10" type="ordered locus">LFE_2075</name>
</gene>
<evidence type="ECO:0000256" key="1">
    <source>
        <dbReference type="ARBA" id="ARBA00004651"/>
    </source>
</evidence>
<feature type="transmembrane region" description="Helical" evidence="7">
    <location>
        <begin position="365"/>
        <end position="388"/>
    </location>
</feature>
<accession>I0IR49</accession>
<dbReference type="eggNOG" id="COG0577">
    <property type="taxonomic scope" value="Bacteria"/>
</dbReference>
<dbReference type="Pfam" id="PF02687">
    <property type="entry name" value="FtsX"/>
    <property type="match status" value="1"/>
</dbReference>
<evidence type="ECO:0000259" key="9">
    <source>
        <dbReference type="Pfam" id="PF12704"/>
    </source>
</evidence>
<keyword evidence="11" id="KW-1185">Reference proteome</keyword>
<organism evidence="10 11">
    <name type="scientific">Leptospirillum ferrooxidans (strain C2-3)</name>
    <dbReference type="NCBI Taxonomy" id="1162668"/>
    <lineage>
        <taxon>Bacteria</taxon>
        <taxon>Pseudomonadati</taxon>
        <taxon>Nitrospirota</taxon>
        <taxon>Nitrospiria</taxon>
        <taxon>Nitrospirales</taxon>
        <taxon>Nitrospiraceae</taxon>
        <taxon>Leptospirillum</taxon>
    </lineage>
</organism>
<evidence type="ECO:0000256" key="2">
    <source>
        <dbReference type="ARBA" id="ARBA00022475"/>
    </source>
</evidence>
<dbReference type="EMBL" id="AP012342">
    <property type="protein sequence ID" value="BAM07748.1"/>
    <property type="molecule type" value="Genomic_DNA"/>
</dbReference>
<evidence type="ECO:0000256" key="4">
    <source>
        <dbReference type="ARBA" id="ARBA00022989"/>
    </source>
</evidence>
<evidence type="ECO:0000256" key="6">
    <source>
        <dbReference type="ARBA" id="ARBA00038076"/>
    </source>
</evidence>
<dbReference type="HOGENOM" id="CLU_000604_8_0_0"/>
<dbReference type="STRING" id="1162668.LFE_2075"/>
<proteinExistence type="inferred from homology"/>
<evidence type="ECO:0000313" key="10">
    <source>
        <dbReference type="EMBL" id="BAM07748.1"/>
    </source>
</evidence>
<dbReference type="OrthoDB" id="9802264at2"/>
<evidence type="ECO:0000259" key="8">
    <source>
        <dbReference type="Pfam" id="PF02687"/>
    </source>
</evidence>
<dbReference type="GO" id="GO:0005886">
    <property type="term" value="C:plasma membrane"/>
    <property type="evidence" value="ECO:0007669"/>
    <property type="project" value="UniProtKB-SubCell"/>
</dbReference>
<dbReference type="InterPro" id="IPR003838">
    <property type="entry name" value="ABC3_permease_C"/>
</dbReference>
<comment type="similarity">
    <text evidence="6">Belongs to the ABC-4 integral membrane protein family.</text>
</comment>
<feature type="domain" description="MacB-like periplasmic core" evidence="9">
    <location>
        <begin position="18"/>
        <end position="241"/>
    </location>
</feature>
<evidence type="ECO:0000256" key="5">
    <source>
        <dbReference type="ARBA" id="ARBA00023136"/>
    </source>
</evidence>
<comment type="subcellular location">
    <subcellularLocation>
        <location evidence="1">Cell membrane</location>
        <topology evidence="1">Multi-pass membrane protein</topology>
    </subcellularLocation>
</comment>
<keyword evidence="5 7" id="KW-0472">Membrane</keyword>
<dbReference type="PANTHER" id="PTHR30572:SF4">
    <property type="entry name" value="ABC TRANSPORTER PERMEASE YTRF"/>
    <property type="match status" value="1"/>
</dbReference>
<evidence type="ECO:0000313" key="11">
    <source>
        <dbReference type="Proteomes" id="UP000007382"/>
    </source>
</evidence>
<keyword evidence="2" id="KW-1003">Cell membrane</keyword>
<dbReference type="InterPro" id="IPR025857">
    <property type="entry name" value="MacB_PCD"/>
</dbReference>
<feature type="transmembrane region" description="Helical" evidence="7">
    <location>
        <begin position="272"/>
        <end position="300"/>
    </location>
</feature>
<dbReference type="KEGG" id="lfc:LFE_2075"/>
<evidence type="ECO:0000256" key="3">
    <source>
        <dbReference type="ARBA" id="ARBA00022692"/>
    </source>
</evidence>
<sequence length="402" mass="42400">MRLVENGLRALLRNPVRSFLTMSGILIGVASVILLVSMGMGARHLILKSISSLGPNLLIVIPGSVTDSGAQVGGGTDTTLTLDDARAIASGCPAIMGDSGALRTAAQVVSASSNWSTVVMGTQSGYLAIRNWELSAGGFFGHRDVMSMNRLAVLGGLVARKLFGAQNPVGQWIRINHSPFKVIGVLSQKGQSPMGMNQDDMVIVPITTLQSQIMGVDYLGVILASAVSVSRMDEAKREIVALLRIRHHIPPAGKVDFSVHPMSDMAQMANRLTLILTVLLVAIASISLVVGGVGIMNIMLVSVRERTKEIGVRMAIGATPGDILLQFLTESAVLSLLGGVFGAVIAISGIWLVRFLTGWPAPVPLFLSLGSVVFSALLGIVFGLYPAVLAARLDPMTALRYE</sequence>
<dbReference type="PATRIC" id="fig|1162668.3.peg.2459"/>